<proteinExistence type="predicted"/>
<evidence type="ECO:0000313" key="2">
    <source>
        <dbReference type="EMBL" id="HIZ66025.1"/>
    </source>
</evidence>
<dbReference type="InterPro" id="IPR014194">
    <property type="entry name" value="Spore_III_AE"/>
</dbReference>
<sequence length="394" mass="42776">MKAGSRLRKRVLLLALFFLWLFLSFPNPQVVKGEELGLESGDEAGEEEFLEGLDLEEVQEAMNQLLGEDTFSIRQFLEEALSGGEVFSWETIKELLGQLFLHQLGSDRQVLLQVVLLALAGALFSNFTGVFGSGQAQDMSFYLVYMLLLAILATSFGKLSHGLAGDLQNFIVFMQALMPSYFLAVTATTGAATAMVFYEMVLAVIFLIQMVLLKAVLPGIQAYVVLELVNYLHKEDFLSKTGDLIRTLVEWALKTCTGVIIGMQVLQNMISPAVDSLKRDMLGKTAAAIPGVGNAINGVTEVALGTAVLIRNCLGVAGILVLLVLGLPPVIQLAITALTYKFLAALMQPVSDKRMVGCISTMGEGCRLLLKVLLTVELLFLITIAVLSVSFISR</sequence>
<name>A0A9D2FT52_9FIRM</name>
<comment type="caution">
    <text evidence="2">The sequence shown here is derived from an EMBL/GenBank/DDBJ whole genome shotgun (WGS) entry which is preliminary data.</text>
</comment>
<keyword evidence="1" id="KW-0812">Transmembrane</keyword>
<reference evidence="2" key="2">
    <citation type="submission" date="2021-04" db="EMBL/GenBank/DDBJ databases">
        <authorList>
            <person name="Gilroy R."/>
        </authorList>
    </citation>
    <scope>NUCLEOTIDE SEQUENCE</scope>
    <source>
        <strain evidence="2">1068</strain>
    </source>
</reference>
<reference evidence="2" key="1">
    <citation type="journal article" date="2021" name="PeerJ">
        <title>Extensive microbial diversity within the chicken gut microbiome revealed by metagenomics and culture.</title>
        <authorList>
            <person name="Gilroy R."/>
            <person name="Ravi A."/>
            <person name="Getino M."/>
            <person name="Pursley I."/>
            <person name="Horton D.L."/>
            <person name="Alikhan N.F."/>
            <person name="Baker D."/>
            <person name="Gharbi K."/>
            <person name="Hall N."/>
            <person name="Watson M."/>
            <person name="Adriaenssens E.M."/>
            <person name="Foster-Nyarko E."/>
            <person name="Jarju S."/>
            <person name="Secka A."/>
            <person name="Antonio M."/>
            <person name="Oren A."/>
            <person name="Chaudhuri R.R."/>
            <person name="La Ragione R."/>
            <person name="Hildebrand F."/>
            <person name="Pallen M.J."/>
        </authorList>
    </citation>
    <scope>NUCLEOTIDE SEQUENCE</scope>
    <source>
        <strain evidence="2">1068</strain>
    </source>
</reference>
<protein>
    <submittedName>
        <fullName evidence="2">Stage III sporulation protein AE</fullName>
    </submittedName>
</protein>
<organism evidence="2 3">
    <name type="scientific">Candidatus Blautia pullicola</name>
    <dbReference type="NCBI Taxonomy" id="2838498"/>
    <lineage>
        <taxon>Bacteria</taxon>
        <taxon>Bacillati</taxon>
        <taxon>Bacillota</taxon>
        <taxon>Clostridia</taxon>
        <taxon>Lachnospirales</taxon>
        <taxon>Lachnospiraceae</taxon>
        <taxon>Blautia</taxon>
    </lineage>
</organism>
<keyword evidence="1" id="KW-1133">Transmembrane helix</keyword>
<evidence type="ECO:0000256" key="1">
    <source>
        <dbReference type="SAM" id="Phobius"/>
    </source>
</evidence>
<accession>A0A9D2FT52</accession>
<feature type="transmembrane region" description="Helical" evidence="1">
    <location>
        <begin position="110"/>
        <end position="130"/>
    </location>
</feature>
<evidence type="ECO:0000313" key="3">
    <source>
        <dbReference type="Proteomes" id="UP000824056"/>
    </source>
</evidence>
<feature type="transmembrane region" description="Helical" evidence="1">
    <location>
        <begin position="368"/>
        <end position="392"/>
    </location>
</feature>
<dbReference type="AlphaFoldDB" id="A0A9D2FT52"/>
<dbReference type="Proteomes" id="UP000824056">
    <property type="component" value="Unassembled WGS sequence"/>
</dbReference>
<dbReference type="Pfam" id="PF09546">
    <property type="entry name" value="Spore_III_AE"/>
    <property type="match status" value="1"/>
</dbReference>
<gene>
    <name evidence="2" type="ORF">H9809_09045</name>
</gene>
<keyword evidence="1" id="KW-0472">Membrane</keyword>
<feature type="transmembrane region" description="Helical" evidence="1">
    <location>
        <begin position="181"/>
        <end position="208"/>
    </location>
</feature>
<dbReference type="EMBL" id="DXBG01000206">
    <property type="protein sequence ID" value="HIZ66025.1"/>
    <property type="molecule type" value="Genomic_DNA"/>
</dbReference>
<feature type="transmembrane region" description="Helical" evidence="1">
    <location>
        <begin position="142"/>
        <end position="161"/>
    </location>
</feature>